<evidence type="ECO:0000313" key="2">
    <source>
        <dbReference type="Proteomes" id="UP000308600"/>
    </source>
</evidence>
<proteinExistence type="predicted"/>
<dbReference type="Proteomes" id="UP000308600">
    <property type="component" value="Unassembled WGS sequence"/>
</dbReference>
<accession>A0ACD3B600</accession>
<keyword evidence="2" id="KW-1185">Reference proteome</keyword>
<organism evidence="1 2">
    <name type="scientific">Pluteus cervinus</name>
    <dbReference type="NCBI Taxonomy" id="181527"/>
    <lineage>
        <taxon>Eukaryota</taxon>
        <taxon>Fungi</taxon>
        <taxon>Dikarya</taxon>
        <taxon>Basidiomycota</taxon>
        <taxon>Agaricomycotina</taxon>
        <taxon>Agaricomycetes</taxon>
        <taxon>Agaricomycetidae</taxon>
        <taxon>Agaricales</taxon>
        <taxon>Pluteineae</taxon>
        <taxon>Pluteaceae</taxon>
        <taxon>Pluteus</taxon>
    </lineage>
</organism>
<reference evidence="1 2" key="1">
    <citation type="journal article" date="2019" name="Nat. Ecol. Evol.">
        <title>Megaphylogeny resolves global patterns of mushroom evolution.</title>
        <authorList>
            <person name="Varga T."/>
            <person name="Krizsan K."/>
            <person name="Foldi C."/>
            <person name="Dima B."/>
            <person name="Sanchez-Garcia M."/>
            <person name="Sanchez-Ramirez S."/>
            <person name="Szollosi G.J."/>
            <person name="Szarkandi J.G."/>
            <person name="Papp V."/>
            <person name="Albert L."/>
            <person name="Andreopoulos W."/>
            <person name="Angelini C."/>
            <person name="Antonin V."/>
            <person name="Barry K.W."/>
            <person name="Bougher N.L."/>
            <person name="Buchanan P."/>
            <person name="Buyck B."/>
            <person name="Bense V."/>
            <person name="Catcheside P."/>
            <person name="Chovatia M."/>
            <person name="Cooper J."/>
            <person name="Damon W."/>
            <person name="Desjardin D."/>
            <person name="Finy P."/>
            <person name="Geml J."/>
            <person name="Haridas S."/>
            <person name="Hughes K."/>
            <person name="Justo A."/>
            <person name="Karasinski D."/>
            <person name="Kautmanova I."/>
            <person name="Kiss B."/>
            <person name="Kocsube S."/>
            <person name="Kotiranta H."/>
            <person name="LaButti K.M."/>
            <person name="Lechner B.E."/>
            <person name="Liimatainen K."/>
            <person name="Lipzen A."/>
            <person name="Lukacs Z."/>
            <person name="Mihaltcheva S."/>
            <person name="Morgado L.N."/>
            <person name="Niskanen T."/>
            <person name="Noordeloos M.E."/>
            <person name="Ohm R.A."/>
            <person name="Ortiz-Santana B."/>
            <person name="Ovrebo C."/>
            <person name="Racz N."/>
            <person name="Riley R."/>
            <person name="Savchenko A."/>
            <person name="Shiryaev A."/>
            <person name="Soop K."/>
            <person name="Spirin V."/>
            <person name="Szebenyi C."/>
            <person name="Tomsovsky M."/>
            <person name="Tulloss R.E."/>
            <person name="Uehling J."/>
            <person name="Grigoriev I.V."/>
            <person name="Vagvolgyi C."/>
            <person name="Papp T."/>
            <person name="Martin F.M."/>
            <person name="Miettinen O."/>
            <person name="Hibbett D.S."/>
            <person name="Nagy L.G."/>
        </authorList>
    </citation>
    <scope>NUCLEOTIDE SEQUENCE [LARGE SCALE GENOMIC DNA]</scope>
    <source>
        <strain evidence="1 2">NL-1719</strain>
    </source>
</reference>
<name>A0ACD3B600_9AGAR</name>
<evidence type="ECO:0000313" key="1">
    <source>
        <dbReference type="EMBL" id="TFK73235.1"/>
    </source>
</evidence>
<dbReference type="EMBL" id="ML208277">
    <property type="protein sequence ID" value="TFK73235.1"/>
    <property type="molecule type" value="Genomic_DNA"/>
</dbReference>
<protein>
    <submittedName>
        <fullName evidence="1">Uncharacterized protein</fullName>
    </submittedName>
</protein>
<gene>
    <name evidence="1" type="ORF">BDN72DRAFT_956649</name>
</gene>
<sequence length="1006" mass="110015">MKRRSNKSHKVPNVKLRPAQPDALKTHASRFSDAECWAEDSQLGSDDTVLPDVCPRPFKKVVLCATGISDKPTLFKQALELGAQSTSAFTDRVTHLIAADPGGAKYRCAVERKIPIMHSSWITESYATWLRGDDVDFDESVATYRLPIFSDVVLCLSDNDDIEHRKEVTRLVTEHKGTLLKNLERPVRVTHLLCSGDEETDKLRYAAKFNERGEANIHIVWEEWFWDSLEFGGRFDESLYHIRNPRPERRNPEPATSPPPSSLGPSDTSPSKNPTPHQHTADSDQDDDDDEVVASIKKIPAVTLHLWSSLLKVRGYEVQDGKLLQSPTKPKPARLPPVEPIKAGGSIISAFRRANSFAIPEATNGSTRQPFRRVTTTTGVNLRNSPLPEVAESHAGPSGSAVAGPSNLNKDAMAAESAILFVGLRFRALGEARSASVREAIKQKGGQLVSDAEADEDVDYVIVRLVSGTKIYRDETEETLRPKYRTECWLEKCIYEDRICDPEEHITFRPLSVPLPVSDTEFINMSFSGFEDSEACWLTRLLRALGINHAKAFSRRSTHLLCPSGVGLKFTTAKEWGIPVVNTDWLAAIATSGSVPPIGPYVVGGAHGRPSNQSPKPNVDAKGKGRAADLWNSKQSETKSTTYAEQDFAMQDITNPVNELQHDDNLPQLIPPLKSQPASETLPTRPATPLKFGVPSDILIRPSLTNHPANTPPRHLRTPTRSSKRLNIAGLPTRPNSTTSTPTKTPGSRTGRVRSRSQFLNSQLLPPSEHQQQLSQPLPQGAVPSSQDDEKRIPSSRTPSPMKTPQAVLRRRTSMSPTKLVVDPDAAKALKESITSLLGKRPSEEDAPGAQTMGGRPGKRVRPQRSKAQLKETSNNQVLSISTIPAPDFGETIQMFESIEDVNTSLSGEGDEEGLGVGARHPGDDSMRVSYEDPAQMDERKRLMNLLKSQAEIDVDAEEPEKKKVKTKGGGGKSRSGSARTASSASASGGSAPGASLRRSTRVAGS</sequence>